<dbReference type="Pfam" id="PF18545">
    <property type="entry name" value="HalOD1"/>
    <property type="match status" value="1"/>
</dbReference>
<evidence type="ECO:0000313" key="2">
    <source>
        <dbReference type="EMBL" id="UTF55321.1"/>
    </source>
</evidence>
<dbReference type="RefSeq" id="WP_254160230.1">
    <property type="nucleotide sequence ID" value="NZ_CP100355.1"/>
</dbReference>
<evidence type="ECO:0000259" key="1">
    <source>
        <dbReference type="Pfam" id="PF18545"/>
    </source>
</evidence>
<keyword evidence="3" id="KW-1185">Reference proteome</keyword>
<dbReference type="EMBL" id="CP100355">
    <property type="protein sequence ID" value="UTF55321.1"/>
    <property type="molecule type" value="Genomic_DNA"/>
</dbReference>
<accession>A0A9E7ND43</accession>
<dbReference type="KEGG" id="sawl:NGM29_08750"/>
<gene>
    <name evidence="2" type="ORF">NGM29_08750</name>
</gene>
<dbReference type="InterPro" id="IPR040624">
    <property type="entry name" value="HalOD1"/>
</dbReference>
<evidence type="ECO:0000313" key="3">
    <source>
        <dbReference type="Proteomes" id="UP001056855"/>
    </source>
</evidence>
<dbReference type="GeneID" id="73290130"/>
<reference evidence="2" key="1">
    <citation type="submission" date="2022-06" db="EMBL/GenBank/DDBJ databases">
        <title>Diverse halophilic archaea isolated from saline environments.</title>
        <authorList>
            <person name="Cui H.-L."/>
        </authorList>
    </citation>
    <scope>NUCLEOTIDE SEQUENCE</scope>
    <source>
        <strain evidence="2">WLHS1</strain>
    </source>
</reference>
<feature type="domain" description="Halobacterial output" evidence="1">
    <location>
        <begin position="31"/>
        <end position="99"/>
    </location>
</feature>
<sequence length="117" mass="12235">MIDTQAGVELASMAFHPESETYRAEYDQTSVSASMAVVAVLSEVMDVDPVELEPLHASVNTGALDNLARVRDGTGEGVSITFRVATYAITVSNDGTVALTSREQTGTDGVTEGVSPV</sequence>
<organism evidence="2 3">
    <name type="scientific">Natronosalvus rutilus</name>
    <dbReference type="NCBI Taxonomy" id="2953753"/>
    <lineage>
        <taxon>Archaea</taxon>
        <taxon>Methanobacteriati</taxon>
        <taxon>Methanobacteriota</taxon>
        <taxon>Stenosarchaea group</taxon>
        <taxon>Halobacteria</taxon>
        <taxon>Halobacteriales</taxon>
        <taxon>Natrialbaceae</taxon>
        <taxon>Natronosalvus</taxon>
    </lineage>
</organism>
<protein>
    <recommendedName>
        <fullName evidence="1">Halobacterial output domain-containing protein</fullName>
    </recommendedName>
</protein>
<dbReference type="AlphaFoldDB" id="A0A9E7ND43"/>
<proteinExistence type="predicted"/>
<name>A0A9E7ND43_9EURY</name>
<dbReference type="Proteomes" id="UP001056855">
    <property type="component" value="Chromosome"/>
</dbReference>